<organism evidence="2 3">
    <name type="scientific">Littorina saxatilis</name>
    <dbReference type="NCBI Taxonomy" id="31220"/>
    <lineage>
        <taxon>Eukaryota</taxon>
        <taxon>Metazoa</taxon>
        <taxon>Spiralia</taxon>
        <taxon>Lophotrochozoa</taxon>
        <taxon>Mollusca</taxon>
        <taxon>Gastropoda</taxon>
        <taxon>Caenogastropoda</taxon>
        <taxon>Littorinimorpha</taxon>
        <taxon>Littorinoidea</taxon>
        <taxon>Littorinidae</taxon>
        <taxon>Littorina</taxon>
    </lineage>
</organism>
<feature type="compositionally biased region" description="Basic and acidic residues" evidence="1">
    <location>
        <begin position="49"/>
        <end position="67"/>
    </location>
</feature>
<accession>A0AAN9BZ52</accession>
<sequence length="248" mass="26956">MAELEDGAQGDPSQALEESDDVRRIKEEWTRLQMAADGGGKAVTQGAGTHREELQKGAELRKADGTKTKMPPSRLPSLDSMIGRIPSIPSMEISSGFGKKLPELGSVGHRLGIIADSRDLEPQGVVLEKTTYIFSADTPTQTDIKWSAPANAGVFKSLTYNIEVDGGQGWVALTDNCRTILRAYFTSDKLLLGRFSRTQEAEPVAVRLRIRATGTVKHRNQEETVSGPWSDEIWLSIEGSSVTSNTAV</sequence>
<dbReference type="Proteomes" id="UP001374579">
    <property type="component" value="Unassembled WGS sequence"/>
</dbReference>
<dbReference type="AlphaFoldDB" id="A0AAN9BZ52"/>
<name>A0AAN9BZ52_9CAEN</name>
<feature type="region of interest" description="Disordered" evidence="1">
    <location>
        <begin position="1"/>
        <end position="23"/>
    </location>
</feature>
<evidence type="ECO:0000313" key="3">
    <source>
        <dbReference type="Proteomes" id="UP001374579"/>
    </source>
</evidence>
<keyword evidence="3" id="KW-1185">Reference proteome</keyword>
<protein>
    <submittedName>
        <fullName evidence="2">Uncharacterized protein</fullName>
    </submittedName>
</protein>
<evidence type="ECO:0000313" key="2">
    <source>
        <dbReference type="EMBL" id="KAK7114443.1"/>
    </source>
</evidence>
<comment type="caution">
    <text evidence="2">The sequence shown here is derived from an EMBL/GenBank/DDBJ whole genome shotgun (WGS) entry which is preliminary data.</text>
</comment>
<gene>
    <name evidence="2" type="ORF">V1264_000501</name>
</gene>
<feature type="region of interest" description="Disordered" evidence="1">
    <location>
        <begin position="35"/>
        <end position="77"/>
    </location>
</feature>
<dbReference type="EMBL" id="JBAMIC010000001">
    <property type="protein sequence ID" value="KAK7114443.1"/>
    <property type="molecule type" value="Genomic_DNA"/>
</dbReference>
<proteinExistence type="predicted"/>
<evidence type="ECO:0000256" key="1">
    <source>
        <dbReference type="SAM" id="MobiDB-lite"/>
    </source>
</evidence>
<reference evidence="2 3" key="1">
    <citation type="submission" date="2024-02" db="EMBL/GenBank/DDBJ databases">
        <title>Chromosome-scale genome assembly of the rough periwinkle Littorina saxatilis.</title>
        <authorList>
            <person name="De Jode A."/>
            <person name="Faria R."/>
            <person name="Formenti G."/>
            <person name="Sims Y."/>
            <person name="Smith T.P."/>
            <person name="Tracey A."/>
            <person name="Wood J.M.D."/>
            <person name="Zagrodzka Z.B."/>
            <person name="Johannesson K."/>
            <person name="Butlin R.K."/>
            <person name="Leder E.H."/>
        </authorList>
    </citation>
    <scope>NUCLEOTIDE SEQUENCE [LARGE SCALE GENOMIC DNA]</scope>
    <source>
        <strain evidence="2">Snail1</strain>
        <tissue evidence="2">Muscle</tissue>
    </source>
</reference>